<comment type="similarity">
    <text evidence="2">Belongs to the GSP F family.</text>
</comment>
<name>A0A240UJ47_9BURK</name>
<keyword evidence="9" id="KW-0614">Plasmid</keyword>
<keyword evidence="6 7" id="KW-0472">Membrane</keyword>
<evidence type="ECO:0000256" key="6">
    <source>
        <dbReference type="ARBA" id="ARBA00023136"/>
    </source>
</evidence>
<feature type="transmembrane region" description="Helical" evidence="7">
    <location>
        <begin position="152"/>
        <end position="170"/>
    </location>
</feature>
<dbReference type="InterPro" id="IPR018076">
    <property type="entry name" value="T2SS_GspF_dom"/>
</dbReference>
<reference evidence="9" key="1">
    <citation type="submission" date="2017-05" db="EMBL/GenBank/DDBJ databases">
        <title>Polyphasic characterization of four soil-derived phenanthrene-degrading Acidovorax strains and proposal of Acidovorax phenanthrenivorans sp. nov.</title>
        <authorList>
            <person name="Singleton D."/>
            <person name="Lee J."/>
            <person name="Dickey A.N."/>
            <person name="Stroud A."/>
            <person name="Scholl E.H."/>
            <person name="Wright F.A."/>
            <person name="Aitken M.D."/>
        </authorList>
    </citation>
    <scope>NUCLEOTIDE SEQUENCE</scope>
    <source>
        <strain evidence="9">P4</strain>
        <plasmid evidence="9">pACP4.3</plasmid>
    </source>
</reference>
<keyword evidence="5 7" id="KW-1133">Transmembrane helix</keyword>
<evidence type="ECO:0000256" key="4">
    <source>
        <dbReference type="ARBA" id="ARBA00022692"/>
    </source>
</evidence>
<dbReference type="Gene3D" id="1.20.81.30">
    <property type="entry name" value="Type II secretion system (T2SS), domain F"/>
    <property type="match status" value="1"/>
</dbReference>
<keyword evidence="10" id="KW-1185">Reference proteome</keyword>
<dbReference type="OrthoDB" id="7031359at2"/>
<geneLocation type="plasmid" evidence="9 10">
    <name>pACP4.3</name>
</geneLocation>
<dbReference type="PANTHER" id="PTHR30012">
    <property type="entry name" value="GENERAL SECRETION PATHWAY PROTEIN"/>
    <property type="match status" value="1"/>
</dbReference>
<dbReference type="InterPro" id="IPR042094">
    <property type="entry name" value="T2SS_GspF_sf"/>
</dbReference>
<proteinExistence type="inferred from homology"/>
<accession>A0A240UJ47</accession>
<dbReference type="Pfam" id="PF00482">
    <property type="entry name" value="T2SSF"/>
    <property type="match status" value="2"/>
</dbReference>
<evidence type="ECO:0000256" key="7">
    <source>
        <dbReference type="SAM" id="Phobius"/>
    </source>
</evidence>
<dbReference type="PANTHER" id="PTHR30012:SF0">
    <property type="entry name" value="TYPE II SECRETION SYSTEM PROTEIN F-RELATED"/>
    <property type="match status" value="1"/>
</dbReference>
<dbReference type="InterPro" id="IPR003004">
    <property type="entry name" value="GspF/PilC"/>
</dbReference>
<evidence type="ECO:0000313" key="10">
    <source>
        <dbReference type="Proteomes" id="UP000194440"/>
    </source>
</evidence>
<dbReference type="KEGG" id="acip:CBP36_21260"/>
<evidence type="ECO:0000313" key="9">
    <source>
        <dbReference type="EMBL" id="ART61498.1"/>
    </source>
</evidence>
<dbReference type="GO" id="GO:0005886">
    <property type="term" value="C:plasma membrane"/>
    <property type="evidence" value="ECO:0007669"/>
    <property type="project" value="UniProtKB-SubCell"/>
</dbReference>
<evidence type="ECO:0000259" key="8">
    <source>
        <dbReference type="Pfam" id="PF00482"/>
    </source>
</evidence>
<feature type="transmembrane region" description="Helical" evidence="7">
    <location>
        <begin position="199"/>
        <end position="219"/>
    </location>
</feature>
<sequence length="387" mass="43476">MAIRTKFARSRVTTKPTARRTKKPHGFLAKVTAYGDRMAFAWPVREDFYRHLSAQVGNSIPVETALEGYRQRLQRRKRVSSDKIVGDICRRMRDGSTLANALAKWVPADEVAVISSGELSGNLPRSLELLVESKRRVGNVVKSVKSAMTRPAIYIVAIYLFVWSIGRFVIPDLQVVLPEERAKGLVAGMFMAGRLANSWFAVVPPILLFLLVAMVIRSLPRWRGRYRVLAENYFPYSFYRDIQGYAWLMGFTALLRAGMADVTILKNQCDHATPWLRERLHALWWRMDNGASLPAALMSKGKNGMPAFGFPNPDIVDHITSMAGFSDFSERITKVAGLWAEELEESTRARADRFGFYAELVMYGLMTLLMVAVNAMSNQMGSIPGVG</sequence>
<feature type="domain" description="Type II secretion system protein GspF" evidence="8">
    <location>
        <begin position="48"/>
        <end position="171"/>
    </location>
</feature>
<protein>
    <recommendedName>
        <fullName evidence="8">Type II secretion system protein GspF domain-containing protein</fullName>
    </recommendedName>
</protein>
<dbReference type="RefSeq" id="WP_086929203.1">
    <property type="nucleotide sequence ID" value="NZ_CP021369.1"/>
</dbReference>
<evidence type="ECO:0000256" key="5">
    <source>
        <dbReference type="ARBA" id="ARBA00022989"/>
    </source>
</evidence>
<dbReference type="Proteomes" id="UP000194440">
    <property type="component" value="Plasmid pACP4.3"/>
</dbReference>
<dbReference type="EMBL" id="CP021369">
    <property type="protein sequence ID" value="ART61498.1"/>
    <property type="molecule type" value="Genomic_DNA"/>
</dbReference>
<feature type="transmembrane region" description="Helical" evidence="7">
    <location>
        <begin position="356"/>
        <end position="377"/>
    </location>
</feature>
<evidence type="ECO:0000256" key="3">
    <source>
        <dbReference type="ARBA" id="ARBA00022475"/>
    </source>
</evidence>
<keyword evidence="3" id="KW-1003">Cell membrane</keyword>
<feature type="domain" description="Type II secretion system protein GspF" evidence="8">
    <location>
        <begin position="252"/>
        <end position="373"/>
    </location>
</feature>
<keyword evidence="4 7" id="KW-0812">Transmembrane</keyword>
<evidence type="ECO:0000256" key="2">
    <source>
        <dbReference type="ARBA" id="ARBA00005745"/>
    </source>
</evidence>
<comment type="subcellular location">
    <subcellularLocation>
        <location evidence="1">Cell membrane</location>
        <topology evidence="1">Multi-pass membrane protein</topology>
    </subcellularLocation>
</comment>
<gene>
    <name evidence="9" type="ORF">CBP36_21260</name>
</gene>
<evidence type="ECO:0000256" key="1">
    <source>
        <dbReference type="ARBA" id="ARBA00004651"/>
    </source>
</evidence>
<dbReference type="AlphaFoldDB" id="A0A240UJ47"/>
<organism evidence="9 10">
    <name type="scientific">Acidovorax carolinensis</name>
    <dbReference type="NCBI Taxonomy" id="553814"/>
    <lineage>
        <taxon>Bacteria</taxon>
        <taxon>Pseudomonadati</taxon>
        <taxon>Pseudomonadota</taxon>
        <taxon>Betaproteobacteria</taxon>
        <taxon>Burkholderiales</taxon>
        <taxon>Comamonadaceae</taxon>
        <taxon>Acidovorax</taxon>
    </lineage>
</organism>